<gene>
    <name evidence="1" type="ORF">J4Q44_G00150760</name>
</gene>
<evidence type="ECO:0000313" key="2">
    <source>
        <dbReference type="Proteomes" id="UP001356427"/>
    </source>
</evidence>
<protein>
    <submittedName>
        <fullName evidence="1">Uncharacterized protein</fullName>
    </submittedName>
</protein>
<sequence length="110" mass="12195">MCCSTRAGALRRPDLVFVKNGTALVVGVTVRYEMASNTLEVAAAEKVARYTPIARYIMAALKHHVNKAKLHGPPENGHNSMDINQQRGIQTRRHTKGLYIMDKTSPSLHL</sequence>
<dbReference type="AlphaFoldDB" id="A0AAN8LSD3"/>
<evidence type="ECO:0000313" key="1">
    <source>
        <dbReference type="EMBL" id="KAK6313617.1"/>
    </source>
</evidence>
<accession>A0AAN8LSD3</accession>
<keyword evidence="2" id="KW-1185">Reference proteome</keyword>
<dbReference type="Proteomes" id="UP001356427">
    <property type="component" value="Unassembled WGS sequence"/>
</dbReference>
<reference evidence="1 2" key="1">
    <citation type="submission" date="2021-04" db="EMBL/GenBank/DDBJ databases">
        <authorList>
            <person name="De Guttry C."/>
            <person name="Zahm M."/>
            <person name="Klopp C."/>
            <person name="Cabau C."/>
            <person name="Louis A."/>
            <person name="Berthelot C."/>
            <person name="Parey E."/>
            <person name="Roest Crollius H."/>
            <person name="Montfort J."/>
            <person name="Robinson-Rechavi M."/>
            <person name="Bucao C."/>
            <person name="Bouchez O."/>
            <person name="Gislard M."/>
            <person name="Lluch J."/>
            <person name="Milhes M."/>
            <person name="Lampietro C."/>
            <person name="Lopez Roques C."/>
            <person name="Donnadieu C."/>
            <person name="Braasch I."/>
            <person name="Desvignes T."/>
            <person name="Postlethwait J."/>
            <person name="Bobe J."/>
            <person name="Wedekind C."/>
            <person name="Guiguen Y."/>
        </authorList>
    </citation>
    <scope>NUCLEOTIDE SEQUENCE [LARGE SCALE GENOMIC DNA]</scope>
    <source>
        <strain evidence="1">Cs_M1</strain>
        <tissue evidence="1">Blood</tissue>
    </source>
</reference>
<name>A0AAN8LSD3_9TELE</name>
<dbReference type="EMBL" id="JAGTTL010000013">
    <property type="protein sequence ID" value="KAK6313617.1"/>
    <property type="molecule type" value="Genomic_DNA"/>
</dbReference>
<comment type="caution">
    <text evidence="1">The sequence shown here is derived from an EMBL/GenBank/DDBJ whole genome shotgun (WGS) entry which is preliminary data.</text>
</comment>
<proteinExistence type="predicted"/>
<organism evidence="1 2">
    <name type="scientific">Coregonus suidteri</name>
    <dbReference type="NCBI Taxonomy" id="861788"/>
    <lineage>
        <taxon>Eukaryota</taxon>
        <taxon>Metazoa</taxon>
        <taxon>Chordata</taxon>
        <taxon>Craniata</taxon>
        <taxon>Vertebrata</taxon>
        <taxon>Euteleostomi</taxon>
        <taxon>Actinopterygii</taxon>
        <taxon>Neopterygii</taxon>
        <taxon>Teleostei</taxon>
        <taxon>Protacanthopterygii</taxon>
        <taxon>Salmoniformes</taxon>
        <taxon>Salmonidae</taxon>
        <taxon>Coregoninae</taxon>
        <taxon>Coregonus</taxon>
    </lineage>
</organism>